<dbReference type="Pfam" id="PF00400">
    <property type="entry name" value="WD40"/>
    <property type="match status" value="5"/>
</dbReference>
<dbReference type="EMBL" id="SZVO01000004">
    <property type="protein sequence ID" value="TKT92382.1"/>
    <property type="molecule type" value="Genomic_DNA"/>
</dbReference>
<evidence type="ECO:0000256" key="5">
    <source>
        <dbReference type="SAM" id="Phobius"/>
    </source>
</evidence>
<feature type="transmembrane region" description="Helical" evidence="5">
    <location>
        <begin position="490"/>
        <end position="511"/>
    </location>
</feature>
<accession>A0A4U6D522</accession>
<reference evidence="7 8" key="1">
    <citation type="submission" date="2019-05" db="EMBL/GenBank/DDBJ databases">
        <title>Dyadobacter AR-3-8 sp. nov., isolated from arctic soil.</title>
        <authorList>
            <person name="Chaudhary D.K."/>
        </authorList>
    </citation>
    <scope>NUCLEOTIDE SEQUENCE [LARGE SCALE GENOMIC DNA]</scope>
    <source>
        <strain evidence="7 8">AR-3-8</strain>
    </source>
</reference>
<dbReference type="InterPro" id="IPR027417">
    <property type="entry name" value="P-loop_NTPase"/>
</dbReference>
<dbReference type="PROSITE" id="PS50294">
    <property type="entry name" value="WD_REPEATS_REGION"/>
    <property type="match status" value="3"/>
</dbReference>
<dbReference type="PANTHER" id="PTHR19848:SF8">
    <property type="entry name" value="F-BOX AND WD REPEAT DOMAIN CONTAINING 7"/>
    <property type="match status" value="1"/>
</dbReference>
<dbReference type="SMART" id="SM00320">
    <property type="entry name" value="WD40"/>
    <property type="match status" value="7"/>
</dbReference>
<dbReference type="Gene3D" id="2.130.10.10">
    <property type="entry name" value="YVTN repeat-like/Quinoprotein amine dehydrogenase"/>
    <property type="match status" value="2"/>
</dbReference>
<dbReference type="Pfam" id="PF20703">
    <property type="entry name" value="nSTAND1"/>
    <property type="match status" value="1"/>
</dbReference>
<dbReference type="Gene3D" id="3.40.50.300">
    <property type="entry name" value="P-loop containing nucleotide triphosphate hydrolases"/>
    <property type="match status" value="1"/>
</dbReference>
<dbReference type="SUPFAM" id="SSF50998">
    <property type="entry name" value="Quinoprotein alcohol dehydrogenase-like"/>
    <property type="match status" value="1"/>
</dbReference>
<dbReference type="AlphaFoldDB" id="A0A4U6D522"/>
<dbReference type="CDD" id="cd00200">
    <property type="entry name" value="WD40"/>
    <property type="match status" value="1"/>
</dbReference>
<keyword evidence="8" id="KW-1185">Reference proteome</keyword>
<keyword evidence="5" id="KW-0812">Transmembrane</keyword>
<evidence type="ECO:0000256" key="3">
    <source>
        <dbReference type="PROSITE-ProRule" id="PRU00221"/>
    </source>
</evidence>
<name>A0A4U6D522_9BACT</name>
<feature type="repeat" description="WD" evidence="3">
    <location>
        <begin position="893"/>
        <end position="927"/>
    </location>
</feature>
<evidence type="ECO:0000313" key="8">
    <source>
        <dbReference type="Proteomes" id="UP000304900"/>
    </source>
</evidence>
<feature type="repeat" description="WD" evidence="3">
    <location>
        <begin position="977"/>
        <end position="1018"/>
    </location>
</feature>
<keyword evidence="1 3" id="KW-0853">WD repeat</keyword>
<gene>
    <name evidence="7" type="ORF">FDK13_10425</name>
</gene>
<keyword evidence="4" id="KW-0175">Coiled coil</keyword>
<feature type="repeat" description="WD" evidence="3">
    <location>
        <begin position="711"/>
        <end position="752"/>
    </location>
</feature>
<organism evidence="7 8">
    <name type="scientific">Dyadobacter frigoris</name>
    <dbReference type="NCBI Taxonomy" id="2576211"/>
    <lineage>
        <taxon>Bacteria</taxon>
        <taxon>Pseudomonadati</taxon>
        <taxon>Bacteroidota</taxon>
        <taxon>Cytophagia</taxon>
        <taxon>Cytophagales</taxon>
        <taxon>Spirosomataceae</taxon>
        <taxon>Dyadobacter</taxon>
    </lineage>
</organism>
<dbReference type="Proteomes" id="UP000304900">
    <property type="component" value="Unassembled WGS sequence"/>
</dbReference>
<keyword evidence="5" id="KW-0472">Membrane</keyword>
<evidence type="ECO:0000313" key="7">
    <source>
        <dbReference type="EMBL" id="TKT92382.1"/>
    </source>
</evidence>
<sequence>MVNITTLSNPFPGLRSYEYEDHALFFGRDTHISELRQKLLGSGFLALIGSSGSGKSSLIKAGLIPSLENSKEDKEAWTVVVFKPGAHPVRNLVSALYGQLRKMAITDFSEDLSESDWSLNTAEQMVLTLVSALGGNKLLLVIDQFEEVFRYEMAVGGDREIRAEASVFIEIILTLINPDHALAYAAITMRSDYLDHCTDFKGLTEAINLGYYLLPKMTQREVREVIVKPIETSGAEITPELVKILLLEIENNPDSLPILQHALLRTWNKWSVTQLPSVPISVVEYEAIGTMKNSITVHAEEIYNQKLDDRRKNAAEKLFKTLIVLGANDAPTLRPTPLKDIVKITGVPEYQLIDVIDAFRERGVSFLSPHQGIFLSPDTIIDLTAERILNLWKRLSRWIDEELESAKLYKQLSTTALLYNDGKAGLWVNPELQLGLKWQKDNKPTAEWAKRYDPYFERAINYLEYSRKEYEFAVKSQEDKQRKALTQSRYLAIMGIGLAIVATVAVLYLTYLQAETKQALKESDIKEQVAQTERKRAEEQSKEAVVQSKIAEQQQEIAEQQRLLTDEQKQIAFQQREIAVKKEKEAVQAKLFANQSEDVAKIALAETQQQKRIVENEKLEVLKQKVKVDTLVLVANRQREKADAATEKEKQLRLLAVARSIAIQSYQMPESKDDIAALLALQAYRFNDKDAKDSPDVFNALSKLAESKTVLRRHTDIVRSISINADHTKLASASEDGTVKIWSLANMSQRPESFPLPKGVSKDLRSVLFSADGKNVFAGSSDGRLFSWNDGLVTAPPKVIRAQNAPVNTLLYDKAKLISVSSEGSIRSWKVNGNSLDSIQNVKTRHALLCAAISPDGEILMCGSTGGKILAFDLSDLKKDPIVYSGLEFGNQVSSLAFSPDGKRLITSNNYGSLYAWNLKNNAINGRGNSITGRHTSAVNSIIFSPNGKKMASCSFDGSIHIWNYKDILLQQQPVVIRDNDNWVMDLCFTADSNKLISCGADKSVRIWDINTDQLYAKVLALVKRNFTTDEWNTYIGKDIDYQKTMRE</sequence>
<keyword evidence="5" id="KW-1133">Transmembrane helix</keyword>
<dbReference type="InterPro" id="IPR019775">
    <property type="entry name" value="WD40_repeat_CS"/>
</dbReference>
<dbReference type="InterPro" id="IPR049052">
    <property type="entry name" value="nSTAND1"/>
</dbReference>
<keyword evidence="2" id="KW-0677">Repeat</keyword>
<evidence type="ECO:0000256" key="2">
    <source>
        <dbReference type="ARBA" id="ARBA00022737"/>
    </source>
</evidence>
<feature type="domain" description="Novel STAND NTPase 1" evidence="6">
    <location>
        <begin position="10"/>
        <end position="421"/>
    </location>
</feature>
<dbReference type="InterPro" id="IPR011047">
    <property type="entry name" value="Quinoprotein_ADH-like_sf"/>
</dbReference>
<dbReference type="PRINTS" id="PR00320">
    <property type="entry name" value="GPROTEINBRPT"/>
</dbReference>
<comment type="caution">
    <text evidence="7">The sequence shown here is derived from an EMBL/GenBank/DDBJ whole genome shotgun (WGS) entry which is preliminary data.</text>
</comment>
<feature type="repeat" description="WD" evidence="3">
    <location>
        <begin position="932"/>
        <end position="964"/>
    </location>
</feature>
<dbReference type="RefSeq" id="WP_137339927.1">
    <property type="nucleotide sequence ID" value="NZ_BSQH01000007.1"/>
</dbReference>
<dbReference type="PROSITE" id="PS00678">
    <property type="entry name" value="WD_REPEATS_1"/>
    <property type="match status" value="1"/>
</dbReference>
<dbReference type="InterPro" id="IPR015943">
    <property type="entry name" value="WD40/YVTN_repeat-like_dom_sf"/>
</dbReference>
<dbReference type="InterPro" id="IPR001680">
    <property type="entry name" value="WD40_rpt"/>
</dbReference>
<dbReference type="SUPFAM" id="SSF52540">
    <property type="entry name" value="P-loop containing nucleoside triphosphate hydrolases"/>
    <property type="match status" value="1"/>
</dbReference>
<dbReference type="PROSITE" id="PS50082">
    <property type="entry name" value="WD_REPEATS_2"/>
    <property type="match status" value="4"/>
</dbReference>
<feature type="coiled-coil region" evidence="4">
    <location>
        <begin position="520"/>
        <end position="624"/>
    </location>
</feature>
<dbReference type="PANTHER" id="PTHR19848">
    <property type="entry name" value="WD40 REPEAT PROTEIN"/>
    <property type="match status" value="1"/>
</dbReference>
<evidence type="ECO:0000259" key="6">
    <source>
        <dbReference type="Pfam" id="PF20703"/>
    </source>
</evidence>
<evidence type="ECO:0000256" key="1">
    <source>
        <dbReference type="ARBA" id="ARBA00022574"/>
    </source>
</evidence>
<evidence type="ECO:0000256" key="4">
    <source>
        <dbReference type="SAM" id="Coils"/>
    </source>
</evidence>
<protein>
    <recommendedName>
        <fullName evidence="6">Novel STAND NTPase 1 domain-containing protein</fullName>
    </recommendedName>
</protein>
<dbReference type="InterPro" id="IPR020472">
    <property type="entry name" value="WD40_PAC1"/>
</dbReference>
<proteinExistence type="predicted"/>
<dbReference type="OrthoDB" id="414967at2"/>